<comment type="caution">
    <text evidence="2">The sequence shown here is derived from an EMBL/GenBank/DDBJ whole genome shotgun (WGS) entry which is preliminary data.</text>
</comment>
<evidence type="ECO:0000313" key="2">
    <source>
        <dbReference type="EMBL" id="KAJ5342781.1"/>
    </source>
</evidence>
<keyword evidence="3" id="KW-1185">Reference proteome</keyword>
<proteinExistence type="predicted"/>
<gene>
    <name evidence="2" type="ORF">N7541_011905</name>
</gene>
<dbReference type="EMBL" id="JAPZBR010000008">
    <property type="protein sequence ID" value="KAJ5342781.1"/>
    <property type="molecule type" value="Genomic_DNA"/>
</dbReference>
<reference evidence="2" key="1">
    <citation type="submission" date="2022-12" db="EMBL/GenBank/DDBJ databases">
        <authorList>
            <person name="Petersen C."/>
        </authorList>
    </citation>
    <scope>NUCLEOTIDE SEQUENCE</scope>
    <source>
        <strain evidence="2">IBT 35675</strain>
    </source>
</reference>
<organism evidence="2 3">
    <name type="scientific">Penicillium brevicompactum</name>
    <dbReference type="NCBI Taxonomy" id="5074"/>
    <lineage>
        <taxon>Eukaryota</taxon>
        <taxon>Fungi</taxon>
        <taxon>Dikarya</taxon>
        <taxon>Ascomycota</taxon>
        <taxon>Pezizomycotina</taxon>
        <taxon>Eurotiomycetes</taxon>
        <taxon>Eurotiomycetidae</taxon>
        <taxon>Eurotiales</taxon>
        <taxon>Aspergillaceae</taxon>
        <taxon>Penicillium</taxon>
    </lineage>
</organism>
<evidence type="ECO:0000256" key="1">
    <source>
        <dbReference type="SAM" id="Coils"/>
    </source>
</evidence>
<dbReference type="Proteomes" id="UP001148299">
    <property type="component" value="Unassembled WGS sequence"/>
</dbReference>
<dbReference type="AlphaFoldDB" id="A0A9W9QR84"/>
<keyword evidence="1" id="KW-0175">Coiled coil</keyword>
<sequence length="344" mass="39576">MGLLNVLGRPLKMSLSADSGNDDHPNVQKLSMEVESLNEQIEKSRTHEQCLGEAKDLAEKKAARYFRALERVEKQLRASEKAHLFASEQVRRLSELLQNVEETAATVRKENNILTSNIATLQTGVQTLTDEDFKKEMTVLYYDLEQWILNYIRGLFDAQPGLGSLNAEDSLIAQMQSEISCLIHQHFWTSDFVGCGAQNNQYMTEINDFIGHKCPSHVLQHWRFAMSTGTLELGRLRLMSECDFIIQQFGNNNGLPITESSRLKQILWRCIELKTKLEYQDAKYIFWYYVADSPFRSERMRNPMKEDATGEVIEYTVWPGIYKESKDGHLIVEKAVVRTVPLRT</sequence>
<protein>
    <submittedName>
        <fullName evidence="2">Uncharacterized protein</fullName>
    </submittedName>
</protein>
<reference evidence="2" key="2">
    <citation type="journal article" date="2023" name="IMA Fungus">
        <title>Comparative genomic study of the Penicillium genus elucidates a diverse pangenome and 15 lateral gene transfer events.</title>
        <authorList>
            <person name="Petersen C."/>
            <person name="Sorensen T."/>
            <person name="Nielsen M.R."/>
            <person name="Sondergaard T.E."/>
            <person name="Sorensen J.L."/>
            <person name="Fitzpatrick D.A."/>
            <person name="Frisvad J.C."/>
            <person name="Nielsen K.L."/>
        </authorList>
    </citation>
    <scope>NUCLEOTIDE SEQUENCE</scope>
    <source>
        <strain evidence="2">IBT 35675</strain>
    </source>
</reference>
<feature type="coiled-coil region" evidence="1">
    <location>
        <begin position="27"/>
        <end position="117"/>
    </location>
</feature>
<accession>A0A9W9QR84</accession>
<evidence type="ECO:0000313" key="3">
    <source>
        <dbReference type="Proteomes" id="UP001148299"/>
    </source>
</evidence>
<name>A0A9W9QR84_PENBR</name>